<dbReference type="EMBL" id="LT607753">
    <property type="protein sequence ID" value="SCG37663.1"/>
    <property type="molecule type" value="Genomic_DNA"/>
</dbReference>
<keyword evidence="2" id="KW-0813">Transport</keyword>
<evidence type="ECO:0000256" key="3">
    <source>
        <dbReference type="ARBA" id="ARBA00022729"/>
    </source>
</evidence>
<evidence type="ECO:0000313" key="5">
    <source>
        <dbReference type="EMBL" id="SCG37663.1"/>
    </source>
</evidence>
<dbReference type="SUPFAM" id="SSF53850">
    <property type="entry name" value="Periplasmic binding protein-like II"/>
    <property type="match status" value="1"/>
</dbReference>
<organism evidence="5 6">
    <name type="scientific">Micromonospora coxensis</name>
    <dbReference type="NCBI Taxonomy" id="356852"/>
    <lineage>
        <taxon>Bacteria</taxon>
        <taxon>Bacillati</taxon>
        <taxon>Actinomycetota</taxon>
        <taxon>Actinomycetes</taxon>
        <taxon>Micromonosporales</taxon>
        <taxon>Micromonosporaceae</taxon>
        <taxon>Micromonospora</taxon>
    </lineage>
</organism>
<dbReference type="PANTHER" id="PTHR43649:SF34">
    <property type="entry name" value="ABC TRANSPORTER PERIPLASMIC-BINDING PROTEIN YCJN-RELATED"/>
    <property type="match status" value="1"/>
</dbReference>
<name>A0A1C5GVB9_9ACTN</name>
<dbReference type="PANTHER" id="PTHR43649">
    <property type="entry name" value="ARABINOSE-BINDING PROTEIN-RELATED"/>
    <property type="match status" value="1"/>
</dbReference>
<proteinExistence type="inferred from homology"/>
<dbReference type="Pfam" id="PF01547">
    <property type="entry name" value="SBP_bac_1"/>
    <property type="match status" value="1"/>
</dbReference>
<reference evidence="6" key="1">
    <citation type="submission" date="2016-06" db="EMBL/GenBank/DDBJ databases">
        <authorList>
            <person name="Varghese N."/>
            <person name="Submissions Spin"/>
        </authorList>
    </citation>
    <scope>NUCLEOTIDE SEQUENCE [LARGE SCALE GENOMIC DNA]</scope>
    <source>
        <strain evidence="6">DSM 45161</strain>
    </source>
</reference>
<sequence>MAHLSRTGMSRRHALGLGLGAGLTVALAACGEDGTSTTGGGTSLGGASLTGLMRASFIPAIHELQQKQAAAWAQTHDGTVELTFAKEWREQIAAVVESRSGEDLGELFANQAHIYADRLVDLTDLCESIGERDGGWYDVAREACVVDGRWRAIPRAYTAHVLNWRTDLFAQVGVTEFPTTWTGLVEVATRLRDAKLPRVALTMSQAGPNDSASVAYSLLWSYGAAEVDKDGKTVAINSAETRAAIKLMQDLAAVSAPEISSYDEGGNNTSFLAGKIAVTQNATSIWYTAQKQAPDIAKNMSHARYPQGPAGHQQLVEMNSLAIFSHSKRIEPAKDLFGYLMDKGQLGKLAEIALTYYTPLLKGYDDLATMPWNSEAKLKGLKGLAAGGHMPGWPGPASRQSAQAYNNQTIVNMFARVISGKAGVDESIRVAEDELKKVYGG</sequence>
<comment type="similarity">
    <text evidence="1">Belongs to the bacterial solute-binding protein 1 family.</text>
</comment>
<dbReference type="Gene3D" id="3.40.190.10">
    <property type="entry name" value="Periplasmic binding protein-like II"/>
    <property type="match status" value="1"/>
</dbReference>
<accession>A0A1C5GVB9</accession>
<feature type="chain" id="PRO_5008717046" evidence="4">
    <location>
        <begin position="29"/>
        <end position="441"/>
    </location>
</feature>
<evidence type="ECO:0000313" key="6">
    <source>
        <dbReference type="Proteomes" id="UP000198215"/>
    </source>
</evidence>
<keyword evidence="6" id="KW-1185">Reference proteome</keyword>
<gene>
    <name evidence="5" type="ORF">GA0070614_0419</name>
</gene>
<feature type="signal peptide" evidence="4">
    <location>
        <begin position="1"/>
        <end position="28"/>
    </location>
</feature>
<dbReference type="Proteomes" id="UP000198215">
    <property type="component" value="Chromosome I"/>
</dbReference>
<evidence type="ECO:0000256" key="2">
    <source>
        <dbReference type="ARBA" id="ARBA00022448"/>
    </source>
</evidence>
<evidence type="ECO:0000256" key="1">
    <source>
        <dbReference type="ARBA" id="ARBA00008520"/>
    </source>
</evidence>
<dbReference type="InterPro" id="IPR050490">
    <property type="entry name" value="Bact_solute-bd_prot1"/>
</dbReference>
<dbReference type="OrthoDB" id="9795569at2"/>
<dbReference type="PROSITE" id="PS51257">
    <property type="entry name" value="PROKAR_LIPOPROTEIN"/>
    <property type="match status" value="1"/>
</dbReference>
<evidence type="ECO:0000256" key="4">
    <source>
        <dbReference type="SAM" id="SignalP"/>
    </source>
</evidence>
<dbReference type="RefSeq" id="WP_088974399.1">
    <property type="nucleotide sequence ID" value="NZ_LT607753.1"/>
</dbReference>
<dbReference type="InterPro" id="IPR006059">
    <property type="entry name" value="SBP"/>
</dbReference>
<keyword evidence="3 4" id="KW-0732">Signal</keyword>
<dbReference type="AlphaFoldDB" id="A0A1C5GVB9"/>
<protein>
    <submittedName>
        <fullName evidence="5">Carbohydrate ABC transporter substrate-binding protein, CUT1 family</fullName>
    </submittedName>
</protein>